<evidence type="ECO:0000313" key="8">
    <source>
        <dbReference type="Proteomes" id="UP000503330"/>
    </source>
</evidence>
<protein>
    <submittedName>
        <fullName evidence="7">Oligosaccharide flippase family protein</fullName>
    </submittedName>
</protein>
<feature type="transmembrane region" description="Helical" evidence="6">
    <location>
        <begin position="364"/>
        <end position="382"/>
    </location>
</feature>
<accession>A0AAP9MFL1</accession>
<keyword evidence="3 6" id="KW-0812">Transmembrane</keyword>
<dbReference type="PANTHER" id="PTHR30250">
    <property type="entry name" value="PST FAMILY PREDICTED COLANIC ACID TRANSPORTER"/>
    <property type="match status" value="1"/>
</dbReference>
<feature type="transmembrane region" description="Helical" evidence="6">
    <location>
        <begin position="214"/>
        <end position="230"/>
    </location>
</feature>
<sequence>MEKQLNKTSLKVNFIFNTFLQILSTIAPLITAPYVSRVLGPDNIGIYSYTLSINSYFVLIAGLGTASYGIIEIAKARDSTYDRSKTFWGIELITVITSVVSLILWFFIVLFYDEYRFIFFIQTFYILAIIFDISWFFLGIEKLKHTVIINSFFKIMGVIFIFLFVKTPNDLSIYILILALSTFLGNTSMWIFLPKYIVKSKVTQKDLLAHCRGTLIYFVPTIAATIYTVVDKTLIGIITKDNIENGCYEQATKIISIIRTISFTSMNTLFSSRMSYLFSKNMKKEIQFNLSFALEFIMTLSFGAFFGLCAVSKCFVPVFFGEGYSRVVIFLILMSLLIPIMGISNTIGYLYYNPSGNRAKSAKILIFGTLINCILNVCLIKLFSGIGAIIASVIAEFIITYLYIKQSDGYISFNQMFKIISKKLISGILMLMTIIVISKYLVYSILSLIIEICLGVIIYYLGLIVLKDTFALGVTKKMFVSIQSKIKKIRLC</sequence>
<gene>
    <name evidence="7" type="ORF">G4D54_13885</name>
</gene>
<feature type="transmembrane region" description="Helical" evidence="6">
    <location>
        <begin position="388"/>
        <end position="404"/>
    </location>
</feature>
<feature type="transmembrane region" description="Helical" evidence="6">
    <location>
        <begin position="171"/>
        <end position="193"/>
    </location>
</feature>
<feature type="transmembrane region" description="Helical" evidence="6">
    <location>
        <begin position="424"/>
        <end position="442"/>
    </location>
</feature>
<reference evidence="7 8" key="1">
    <citation type="submission" date="2020-02" db="EMBL/GenBank/DDBJ databases">
        <authorList>
            <person name="Kociolek L.K."/>
            <person name="Ozer E.A."/>
        </authorList>
    </citation>
    <scope>NUCLEOTIDE SEQUENCE [LARGE SCALE GENOMIC DNA]</scope>
    <source>
        <strain evidence="7 8">ATCC 14501</strain>
    </source>
</reference>
<feature type="transmembrane region" description="Helical" evidence="6">
    <location>
        <begin position="46"/>
        <end position="71"/>
    </location>
</feature>
<evidence type="ECO:0000313" key="7">
    <source>
        <dbReference type="EMBL" id="QJA03458.1"/>
    </source>
</evidence>
<keyword evidence="4 6" id="KW-1133">Transmembrane helix</keyword>
<feature type="transmembrane region" description="Helical" evidence="6">
    <location>
        <begin position="12"/>
        <end position="34"/>
    </location>
</feature>
<evidence type="ECO:0000256" key="5">
    <source>
        <dbReference type="ARBA" id="ARBA00023136"/>
    </source>
</evidence>
<evidence type="ECO:0000256" key="4">
    <source>
        <dbReference type="ARBA" id="ARBA00022989"/>
    </source>
</evidence>
<proteinExistence type="predicted"/>
<evidence type="ECO:0000256" key="2">
    <source>
        <dbReference type="ARBA" id="ARBA00022475"/>
    </source>
</evidence>
<dbReference type="InterPro" id="IPR002797">
    <property type="entry name" value="Polysacc_synth"/>
</dbReference>
<dbReference type="AlphaFoldDB" id="A0AAP9MFL1"/>
<dbReference type="GO" id="GO:0005886">
    <property type="term" value="C:plasma membrane"/>
    <property type="evidence" value="ECO:0007669"/>
    <property type="project" value="UniProtKB-SubCell"/>
</dbReference>
<keyword evidence="5 6" id="KW-0472">Membrane</keyword>
<feature type="transmembrane region" description="Helical" evidence="6">
    <location>
        <begin position="92"/>
        <end position="112"/>
    </location>
</feature>
<keyword evidence="2" id="KW-1003">Cell membrane</keyword>
<evidence type="ECO:0000256" key="3">
    <source>
        <dbReference type="ARBA" id="ARBA00022692"/>
    </source>
</evidence>
<feature type="transmembrane region" description="Helical" evidence="6">
    <location>
        <begin position="118"/>
        <end position="140"/>
    </location>
</feature>
<feature type="transmembrane region" description="Helical" evidence="6">
    <location>
        <begin position="147"/>
        <end position="165"/>
    </location>
</feature>
<evidence type="ECO:0000256" key="6">
    <source>
        <dbReference type="SAM" id="Phobius"/>
    </source>
</evidence>
<dbReference type="GeneID" id="61926648"/>
<comment type="subcellular location">
    <subcellularLocation>
        <location evidence="1">Cell membrane</location>
        <topology evidence="1">Multi-pass membrane protein</topology>
    </subcellularLocation>
</comment>
<dbReference type="PANTHER" id="PTHR30250:SF11">
    <property type="entry name" value="O-ANTIGEN TRANSPORTER-RELATED"/>
    <property type="match status" value="1"/>
</dbReference>
<organism evidence="7 8">
    <name type="scientific">Clostridium innocuum</name>
    <dbReference type="NCBI Taxonomy" id="1522"/>
    <lineage>
        <taxon>Bacteria</taxon>
        <taxon>Bacillati</taxon>
        <taxon>Bacillota</taxon>
        <taxon>Clostridia</taxon>
        <taxon>Eubacteriales</taxon>
        <taxon>Clostridiaceae</taxon>
        <taxon>Clostridium</taxon>
    </lineage>
</organism>
<name>A0AAP9MFL1_CLOIN</name>
<dbReference type="InterPro" id="IPR050833">
    <property type="entry name" value="Poly_Biosynth_Transport"/>
</dbReference>
<dbReference type="EMBL" id="CP048838">
    <property type="protein sequence ID" value="QJA03458.1"/>
    <property type="molecule type" value="Genomic_DNA"/>
</dbReference>
<feature type="transmembrane region" description="Helical" evidence="6">
    <location>
        <begin position="250"/>
        <end position="271"/>
    </location>
</feature>
<dbReference type="Pfam" id="PF01943">
    <property type="entry name" value="Polysacc_synt"/>
    <property type="match status" value="1"/>
</dbReference>
<feature type="transmembrane region" description="Helical" evidence="6">
    <location>
        <begin position="292"/>
        <end position="321"/>
    </location>
</feature>
<feature type="transmembrane region" description="Helical" evidence="6">
    <location>
        <begin position="327"/>
        <end position="352"/>
    </location>
</feature>
<dbReference type="Proteomes" id="UP000503330">
    <property type="component" value="Chromosome"/>
</dbReference>
<feature type="transmembrane region" description="Helical" evidence="6">
    <location>
        <begin position="448"/>
        <end position="466"/>
    </location>
</feature>
<evidence type="ECO:0000256" key="1">
    <source>
        <dbReference type="ARBA" id="ARBA00004651"/>
    </source>
</evidence>
<dbReference type="RefSeq" id="WP_168389009.1">
    <property type="nucleotide sequence ID" value="NZ_CP048838.1"/>
</dbReference>